<feature type="compositionally biased region" description="Polar residues" evidence="1">
    <location>
        <begin position="188"/>
        <end position="197"/>
    </location>
</feature>
<dbReference type="AlphaFoldDB" id="A0A6J4LDX0"/>
<evidence type="ECO:0000313" key="4">
    <source>
        <dbReference type="EMBL" id="CAA9329556.1"/>
    </source>
</evidence>
<dbReference type="InterPro" id="IPR006626">
    <property type="entry name" value="PbH1"/>
</dbReference>
<organism evidence="4">
    <name type="scientific">uncultured Nocardioidaceae bacterium</name>
    <dbReference type="NCBI Taxonomy" id="253824"/>
    <lineage>
        <taxon>Bacteria</taxon>
        <taxon>Bacillati</taxon>
        <taxon>Actinomycetota</taxon>
        <taxon>Actinomycetes</taxon>
        <taxon>Propionibacteriales</taxon>
        <taxon>Nocardioidaceae</taxon>
        <taxon>environmental samples</taxon>
    </lineage>
</organism>
<dbReference type="EMBL" id="CADCUJ010000008">
    <property type="protein sequence ID" value="CAA9329556.1"/>
    <property type="molecule type" value="Genomic_DNA"/>
</dbReference>
<dbReference type="SUPFAM" id="SSF51126">
    <property type="entry name" value="Pectin lyase-like"/>
    <property type="match status" value="1"/>
</dbReference>
<name>A0A6J4LDX0_9ACTN</name>
<dbReference type="InterPro" id="IPR012334">
    <property type="entry name" value="Pectin_lyas_fold"/>
</dbReference>
<sequence>MGWPRPLVLVIILVAGASSACGNDSAGGESPTAARLVGGGATVRVSTSAELSTALGDVVPGQTIKLADGVYHGNFELARPGTRSEPIRIIGSRRAVLDSGTLSQGYVLHLDGANHVRVVGITVRNGQKAVVLDQSHHVELRRMNMHTTGAEVVLLRNYSRDNVVRNNLIHDAGLVSPGYGEGVYVGQSKGNWSSPRSRTGGGPDTSDRNVVIGNRIFDTAAECIDLKEGTTGGRIVDNSMDGTGLTGANYADSWVDVAGNDYSVIENTGTNSGTTLLDGYQTRVMIKGWGRGNVFRRNASAVNGDGYAIRVLSPRNSVYASNTQTGAREGLTNIAVTGSR</sequence>
<feature type="region of interest" description="Disordered" evidence="1">
    <location>
        <begin position="187"/>
        <end position="208"/>
    </location>
</feature>
<evidence type="ECO:0000256" key="2">
    <source>
        <dbReference type="SAM" id="SignalP"/>
    </source>
</evidence>
<evidence type="ECO:0000259" key="3">
    <source>
        <dbReference type="Pfam" id="PF05048"/>
    </source>
</evidence>
<feature type="signal peptide" evidence="2">
    <location>
        <begin position="1"/>
        <end position="20"/>
    </location>
</feature>
<dbReference type="InterPro" id="IPR011050">
    <property type="entry name" value="Pectin_lyase_fold/virulence"/>
</dbReference>
<keyword evidence="2" id="KW-0732">Signal</keyword>
<gene>
    <name evidence="4" type="ORF">AVDCRST_MAG72-178</name>
</gene>
<proteinExistence type="predicted"/>
<dbReference type="Pfam" id="PF05048">
    <property type="entry name" value="NosD"/>
    <property type="match status" value="1"/>
</dbReference>
<evidence type="ECO:0000256" key="1">
    <source>
        <dbReference type="SAM" id="MobiDB-lite"/>
    </source>
</evidence>
<dbReference type="Gene3D" id="2.160.20.10">
    <property type="entry name" value="Single-stranded right-handed beta-helix, Pectin lyase-like"/>
    <property type="match status" value="1"/>
</dbReference>
<accession>A0A6J4LDX0</accession>
<dbReference type="InterPro" id="IPR007742">
    <property type="entry name" value="NosD_dom"/>
</dbReference>
<protein>
    <recommendedName>
        <fullName evidence="3">Periplasmic copper-binding protein NosD beta helix domain-containing protein</fullName>
    </recommendedName>
</protein>
<reference evidence="4" key="1">
    <citation type="submission" date="2020-02" db="EMBL/GenBank/DDBJ databases">
        <authorList>
            <person name="Meier V. D."/>
        </authorList>
    </citation>
    <scope>NUCLEOTIDE SEQUENCE</scope>
    <source>
        <strain evidence="4">AVDCRST_MAG72</strain>
    </source>
</reference>
<feature type="chain" id="PRO_5038480407" description="Periplasmic copper-binding protein NosD beta helix domain-containing protein" evidence="2">
    <location>
        <begin position="21"/>
        <end position="340"/>
    </location>
</feature>
<feature type="domain" description="Periplasmic copper-binding protein NosD beta helix" evidence="3">
    <location>
        <begin position="83"/>
        <end position="241"/>
    </location>
</feature>
<dbReference type="PROSITE" id="PS51257">
    <property type="entry name" value="PROKAR_LIPOPROTEIN"/>
    <property type="match status" value="1"/>
</dbReference>
<dbReference type="SMART" id="SM00710">
    <property type="entry name" value="PbH1"/>
    <property type="match status" value="5"/>
</dbReference>